<feature type="signal peptide" evidence="1">
    <location>
        <begin position="1"/>
        <end position="22"/>
    </location>
</feature>
<dbReference type="RefSeq" id="WP_093118856.1">
    <property type="nucleotide sequence ID" value="NZ_FODS01000014.1"/>
</dbReference>
<evidence type="ECO:0000313" key="3">
    <source>
        <dbReference type="Proteomes" id="UP000198893"/>
    </source>
</evidence>
<sequence>MILRPATALCLACALLAAGAGADDGDPLVGTWDCRHESAEDRVTERMEFTASGRFTGTVETVQTTEDRPFAIAFTHAGDWFRNGRELRLTRRNVTVTSLRRAGQEVIGTEAGNDTARRIGRVFLRERPRPKITEMTPDTLVLTEGGTSTRCTRHAPQ</sequence>
<dbReference type="AlphaFoldDB" id="A0A1H8T6E6"/>
<accession>A0A1H8T6E6</accession>
<dbReference type="Proteomes" id="UP000198893">
    <property type="component" value="Unassembled WGS sequence"/>
</dbReference>
<proteinExistence type="predicted"/>
<gene>
    <name evidence="2" type="ORF">SAMN04490248_11468</name>
</gene>
<feature type="chain" id="PRO_5011542653" evidence="1">
    <location>
        <begin position="23"/>
        <end position="157"/>
    </location>
</feature>
<reference evidence="2 3" key="1">
    <citation type="submission" date="2016-10" db="EMBL/GenBank/DDBJ databases">
        <authorList>
            <person name="de Groot N.N."/>
        </authorList>
    </citation>
    <scope>NUCLEOTIDE SEQUENCE [LARGE SCALE GENOMIC DNA]</scope>
    <source>
        <strain evidence="2 3">DSM 27842</strain>
    </source>
</reference>
<dbReference type="EMBL" id="FODS01000014">
    <property type="protein sequence ID" value="SEO86511.1"/>
    <property type="molecule type" value="Genomic_DNA"/>
</dbReference>
<name>A0A1H8T6E6_9RHOB</name>
<keyword evidence="1" id="KW-0732">Signal</keyword>
<keyword evidence="3" id="KW-1185">Reference proteome</keyword>
<dbReference type="STRING" id="569882.SAMN04490248_11468"/>
<evidence type="ECO:0000313" key="2">
    <source>
        <dbReference type="EMBL" id="SEO86511.1"/>
    </source>
</evidence>
<protein>
    <submittedName>
        <fullName evidence="2">Uncharacterized protein</fullName>
    </submittedName>
</protein>
<organism evidence="2 3">
    <name type="scientific">Salinihabitans flavidus</name>
    <dbReference type="NCBI Taxonomy" id="569882"/>
    <lineage>
        <taxon>Bacteria</taxon>
        <taxon>Pseudomonadati</taxon>
        <taxon>Pseudomonadota</taxon>
        <taxon>Alphaproteobacteria</taxon>
        <taxon>Rhodobacterales</taxon>
        <taxon>Roseobacteraceae</taxon>
        <taxon>Salinihabitans</taxon>
    </lineage>
</organism>
<evidence type="ECO:0000256" key="1">
    <source>
        <dbReference type="SAM" id="SignalP"/>
    </source>
</evidence>